<gene>
    <name evidence="2" type="ORF">AAFF_G00191020</name>
</gene>
<dbReference type="EMBL" id="JAINUG010000255">
    <property type="protein sequence ID" value="KAJ8385225.1"/>
    <property type="molecule type" value="Genomic_DNA"/>
</dbReference>
<reference evidence="2" key="1">
    <citation type="journal article" date="2023" name="Science">
        <title>Genome structures resolve the early diversification of teleost fishes.</title>
        <authorList>
            <person name="Parey E."/>
            <person name="Louis A."/>
            <person name="Montfort J."/>
            <person name="Bouchez O."/>
            <person name="Roques C."/>
            <person name="Iampietro C."/>
            <person name="Lluch J."/>
            <person name="Castinel A."/>
            <person name="Donnadieu C."/>
            <person name="Desvignes T."/>
            <person name="Floi Bucao C."/>
            <person name="Jouanno E."/>
            <person name="Wen M."/>
            <person name="Mejri S."/>
            <person name="Dirks R."/>
            <person name="Jansen H."/>
            <person name="Henkel C."/>
            <person name="Chen W.J."/>
            <person name="Zahm M."/>
            <person name="Cabau C."/>
            <person name="Klopp C."/>
            <person name="Thompson A.W."/>
            <person name="Robinson-Rechavi M."/>
            <person name="Braasch I."/>
            <person name="Lecointre G."/>
            <person name="Bobe J."/>
            <person name="Postlethwait J.H."/>
            <person name="Berthelot C."/>
            <person name="Roest Crollius H."/>
            <person name="Guiguen Y."/>
        </authorList>
    </citation>
    <scope>NUCLEOTIDE SEQUENCE</scope>
    <source>
        <strain evidence="2">NC1722</strain>
    </source>
</reference>
<organism evidence="2 3">
    <name type="scientific">Aldrovandia affinis</name>
    <dbReference type="NCBI Taxonomy" id="143900"/>
    <lineage>
        <taxon>Eukaryota</taxon>
        <taxon>Metazoa</taxon>
        <taxon>Chordata</taxon>
        <taxon>Craniata</taxon>
        <taxon>Vertebrata</taxon>
        <taxon>Euteleostomi</taxon>
        <taxon>Actinopterygii</taxon>
        <taxon>Neopterygii</taxon>
        <taxon>Teleostei</taxon>
        <taxon>Notacanthiformes</taxon>
        <taxon>Halosauridae</taxon>
        <taxon>Aldrovandia</taxon>
    </lineage>
</organism>
<name>A0AAD7RJF9_9TELE</name>
<evidence type="ECO:0000313" key="2">
    <source>
        <dbReference type="EMBL" id="KAJ8385225.1"/>
    </source>
</evidence>
<dbReference type="AlphaFoldDB" id="A0AAD7RJF9"/>
<proteinExistence type="predicted"/>
<sequence>MKEDRAGPGSTFEHSSLAGTGAASSSQPETKGRGTPGGRSSVGGRHLLSGLLSGLSPPVQSVSLLKENLQRPGAGDAPRYQEKALVRGPLIQAHRTPMITVEVLGRALTGGIKRIPLRCGEFREKL</sequence>
<evidence type="ECO:0000256" key="1">
    <source>
        <dbReference type="SAM" id="MobiDB-lite"/>
    </source>
</evidence>
<comment type="caution">
    <text evidence="2">The sequence shown here is derived from an EMBL/GenBank/DDBJ whole genome shotgun (WGS) entry which is preliminary data.</text>
</comment>
<feature type="region of interest" description="Disordered" evidence="1">
    <location>
        <begin position="1"/>
        <end position="54"/>
    </location>
</feature>
<keyword evidence="3" id="KW-1185">Reference proteome</keyword>
<feature type="compositionally biased region" description="Low complexity" evidence="1">
    <location>
        <begin position="15"/>
        <end position="26"/>
    </location>
</feature>
<evidence type="ECO:0000313" key="3">
    <source>
        <dbReference type="Proteomes" id="UP001221898"/>
    </source>
</evidence>
<protein>
    <submittedName>
        <fullName evidence="2">Uncharacterized protein</fullName>
    </submittedName>
</protein>
<feature type="compositionally biased region" description="Low complexity" evidence="1">
    <location>
        <begin position="42"/>
        <end position="54"/>
    </location>
</feature>
<dbReference type="Proteomes" id="UP001221898">
    <property type="component" value="Unassembled WGS sequence"/>
</dbReference>
<accession>A0AAD7RJF9</accession>